<proteinExistence type="predicted"/>
<evidence type="ECO:0000313" key="3">
    <source>
        <dbReference type="Proteomes" id="UP001168146"/>
    </source>
</evidence>
<organism evidence="2 3">
    <name type="scientific">Friedmanniomyces endolithicus</name>
    <dbReference type="NCBI Taxonomy" id="329885"/>
    <lineage>
        <taxon>Eukaryota</taxon>
        <taxon>Fungi</taxon>
        <taxon>Dikarya</taxon>
        <taxon>Ascomycota</taxon>
        <taxon>Pezizomycotina</taxon>
        <taxon>Dothideomycetes</taxon>
        <taxon>Dothideomycetidae</taxon>
        <taxon>Mycosphaerellales</taxon>
        <taxon>Teratosphaeriaceae</taxon>
        <taxon>Friedmanniomyces</taxon>
    </lineage>
</organism>
<feature type="compositionally biased region" description="Basic and acidic residues" evidence="1">
    <location>
        <begin position="170"/>
        <end position="180"/>
    </location>
</feature>
<accession>A0AAN6FJT3</accession>
<sequence length="180" mass="19600">MELRCCTACAKDRPVSDFVNSKRTQALKTCAQQQRLRDTARRNESDSAVAGVRQGVCEQSDGLISKAQGPSTTPYASALGPTPILFMADPQVPQRFEPQLQYPPPSGSSPRNQERMRNKLVVGVHIPQNLRPSRHTASSIVAQRHRAEVAVGSANLLSAADERNDDDGSDGDKHKVTVKI</sequence>
<feature type="region of interest" description="Disordered" evidence="1">
    <location>
        <begin position="153"/>
        <end position="180"/>
    </location>
</feature>
<dbReference type="AlphaFoldDB" id="A0AAN6FJT3"/>
<reference evidence="2" key="1">
    <citation type="submission" date="2021-12" db="EMBL/GenBank/DDBJ databases">
        <title>Black yeast isolated from Biological Soil Crust.</title>
        <authorList>
            <person name="Kurbessoian T."/>
        </authorList>
    </citation>
    <scope>NUCLEOTIDE SEQUENCE</scope>
    <source>
        <strain evidence="2">CCFEE 5208</strain>
    </source>
</reference>
<protein>
    <submittedName>
        <fullName evidence="2">Uncharacterized protein</fullName>
    </submittedName>
</protein>
<name>A0AAN6FJT3_9PEZI</name>
<dbReference type="EMBL" id="JASUXU010000033">
    <property type="protein sequence ID" value="KAK0319021.1"/>
    <property type="molecule type" value="Genomic_DNA"/>
</dbReference>
<evidence type="ECO:0000256" key="1">
    <source>
        <dbReference type="SAM" id="MobiDB-lite"/>
    </source>
</evidence>
<gene>
    <name evidence="2" type="ORF">LTR82_010121</name>
</gene>
<evidence type="ECO:0000313" key="2">
    <source>
        <dbReference type="EMBL" id="KAK0319021.1"/>
    </source>
</evidence>
<comment type="caution">
    <text evidence="2">The sequence shown here is derived from an EMBL/GenBank/DDBJ whole genome shotgun (WGS) entry which is preliminary data.</text>
</comment>
<dbReference type="Proteomes" id="UP001168146">
    <property type="component" value="Unassembled WGS sequence"/>
</dbReference>